<proteinExistence type="predicted"/>
<gene>
    <name evidence="1" type="ORF">SAMN04488137_2279</name>
</gene>
<reference evidence="2" key="1">
    <citation type="submission" date="2016-10" db="EMBL/GenBank/DDBJ databases">
        <authorList>
            <person name="Varghese N."/>
            <person name="Submissions S."/>
        </authorList>
    </citation>
    <scope>NUCLEOTIDE SEQUENCE [LARGE SCALE GENOMIC DNA]</scope>
    <source>
        <strain evidence="2">CGMCC 1.6854</strain>
    </source>
</reference>
<dbReference type="Proteomes" id="UP000199544">
    <property type="component" value="Unassembled WGS sequence"/>
</dbReference>
<organism evidence="1 2">
    <name type="scientific">Fictibacillus solisalsi</name>
    <dbReference type="NCBI Taxonomy" id="459525"/>
    <lineage>
        <taxon>Bacteria</taxon>
        <taxon>Bacillati</taxon>
        <taxon>Bacillota</taxon>
        <taxon>Bacilli</taxon>
        <taxon>Bacillales</taxon>
        <taxon>Fictibacillaceae</taxon>
        <taxon>Fictibacillus</taxon>
    </lineage>
</organism>
<dbReference type="OrthoDB" id="2971877at2"/>
<sequence length="49" mass="5775">MLTLNLFFATLTISLRKNERTYKDYVHQQNVNELFEAAHTKAGEANYLR</sequence>
<evidence type="ECO:0000313" key="2">
    <source>
        <dbReference type="Proteomes" id="UP000199544"/>
    </source>
</evidence>
<dbReference type="EMBL" id="FNHW01000001">
    <property type="protein sequence ID" value="SDM85930.1"/>
    <property type="molecule type" value="Genomic_DNA"/>
</dbReference>
<keyword evidence="2" id="KW-1185">Reference proteome</keyword>
<accession>A0A1G9WN56</accession>
<evidence type="ECO:0000313" key="1">
    <source>
        <dbReference type="EMBL" id="SDM85930.1"/>
    </source>
</evidence>
<protein>
    <submittedName>
        <fullName evidence="1">Probable sporulation protein (Bac_small_yrzI)</fullName>
    </submittedName>
</protein>
<dbReference type="STRING" id="459525.SAMN04488137_2279"/>
<dbReference type="RefSeq" id="WP_139168389.1">
    <property type="nucleotide sequence ID" value="NZ_FNHW01000001.1"/>
</dbReference>
<dbReference type="AlphaFoldDB" id="A0A1G9WN56"/>
<name>A0A1G9WN56_9BACL</name>